<gene>
    <name evidence="1" type="ORF">GCK72_025072</name>
</gene>
<dbReference type="CTD" id="9804451"/>
<reference evidence="1 2" key="1">
    <citation type="submission" date="2019-12" db="EMBL/GenBank/DDBJ databases">
        <title>Chromosome-level assembly of the Caenorhabditis remanei genome.</title>
        <authorList>
            <person name="Teterina A.A."/>
            <person name="Willis J.H."/>
            <person name="Phillips P.C."/>
        </authorList>
    </citation>
    <scope>NUCLEOTIDE SEQUENCE [LARGE SCALE GENOMIC DNA]</scope>
    <source>
        <strain evidence="1 2">PX506</strain>
        <tissue evidence="1">Whole organism</tissue>
    </source>
</reference>
<accession>A0A6A5G1R9</accession>
<dbReference type="Proteomes" id="UP000483820">
    <property type="component" value="Chromosome X"/>
</dbReference>
<dbReference type="GeneID" id="9804451"/>
<comment type="caution">
    <text evidence="1">The sequence shown here is derived from an EMBL/GenBank/DDBJ whole genome shotgun (WGS) entry which is preliminary data.</text>
</comment>
<protein>
    <submittedName>
        <fullName evidence="1">Uncharacterized protein</fullName>
    </submittedName>
</protein>
<sequence length="196" mass="23588">MSPLMSREIVFCIPNDRPDLQMTEEQTKVNDATKEILKACVNELYFVIKAQPFPFTRVLRFADVLMENDRKIMEMLDKRHLITPEVFENDQKVFMKIIEDWQKEIAVRYIELYKFLMYVEETHAYEGFRSLFDLPDVEKDMSDEERHISNFVNRKFVWMNSSVEPSWLYNSLQFYNTLQYVQNPIKTKILARYGPE</sequence>
<dbReference type="KEGG" id="crq:GCK72_025072"/>
<dbReference type="EMBL" id="WUAV01000006">
    <property type="protein sequence ID" value="KAF1748605.1"/>
    <property type="molecule type" value="Genomic_DNA"/>
</dbReference>
<evidence type="ECO:0000313" key="1">
    <source>
        <dbReference type="EMBL" id="KAF1748605.1"/>
    </source>
</evidence>
<evidence type="ECO:0000313" key="2">
    <source>
        <dbReference type="Proteomes" id="UP000483820"/>
    </source>
</evidence>
<proteinExistence type="predicted"/>
<dbReference type="RefSeq" id="XP_003094505.2">
    <property type="nucleotide sequence ID" value="XM_003094457.2"/>
</dbReference>
<dbReference type="AlphaFoldDB" id="A0A6A5G1R9"/>
<organism evidence="1 2">
    <name type="scientific">Caenorhabditis remanei</name>
    <name type="common">Caenorhabditis vulgaris</name>
    <dbReference type="NCBI Taxonomy" id="31234"/>
    <lineage>
        <taxon>Eukaryota</taxon>
        <taxon>Metazoa</taxon>
        <taxon>Ecdysozoa</taxon>
        <taxon>Nematoda</taxon>
        <taxon>Chromadorea</taxon>
        <taxon>Rhabditida</taxon>
        <taxon>Rhabditina</taxon>
        <taxon>Rhabditomorpha</taxon>
        <taxon>Rhabditoidea</taxon>
        <taxon>Rhabditidae</taxon>
        <taxon>Peloderinae</taxon>
        <taxon>Caenorhabditis</taxon>
    </lineage>
</organism>
<name>A0A6A5G1R9_CAERE</name>